<evidence type="ECO:0000313" key="1">
    <source>
        <dbReference type="EMBL" id="CDD55861.1"/>
    </source>
</evidence>
<proteinExistence type="predicted"/>
<comment type="caution">
    <text evidence="1">The sequence shown here is derived from an EMBL/GenBank/DDBJ whole genome shotgun (WGS) entry which is preliminary data.</text>
</comment>
<accession>R7AR10</accession>
<name>R7AR10_9FIRM</name>
<reference evidence="1" key="1">
    <citation type="submission" date="2012-11" db="EMBL/GenBank/DDBJ databases">
        <title>Dependencies among metagenomic species, viruses, plasmids and units of genetic variation.</title>
        <authorList>
            <person name="Nielsen H.B."/>
            <person name="Almeida M."/>
            <person name="Juncker A.S."/>
            <person name="Rasmussen S."/>
            <person name="Li J."/>
            <person name="Sunagawa S."/>
            <person name="Plichta D."/>
            <person name="Gautier L."/>
            <person name="Le Chatelier E."/>
            <person name="Peletier E."/>
            <person name="Bonde I."/>
            <person name="Nielsen T."/>
            <person name="Manichanh C."/>
            <person name="Arumugam M."/>
            <person name="Batto J."/>
            <person name="Santos M.B.Q.D."/>
            <person name="Blom N."/>
            <person name="Borruel N."/>
            <person name="Burgdorf K.S."/>
            <person name="Boumezbeur F."/>
            <person name="Casellas F."/>
            <person name="Dore J."/>
            <person name="Guarner F."/>
            <person name="Hansen T."/>
            <person name="Hildebrand F."/>
            <person name="Kaas R.S."/>
            <person name="Kennedy S."/>
            <person name="Kristiansen K."/>
            <person name="Kultima J.R."/>
            <person name="Leonard P."/>
            <person name="Levenez F."/>
            <person name="Lund O."/>
            <person name="Moumen B."/>
            <person name="Le Paslier D."/>
            <person name="Pons N."/>
            <person name="Pedersen O."/>
            <person name="Prifti E."/>
            <person name="Qin J."/>
            <person name="Raes J."/>
            <person name="Tap J."/>
            <person name="Tims S."/>
            <person name="Ussery D.W."/>
            <person name="Yamada T."/>
            <person name="MetaHit consortium"/>
            <person name="Renault P."/>
            <person name="Sicheritz-Ponten T."/>
            <person name="Bork P."/>
            <person name="Wang J."/>
            <person name="Brunak S."/>
            <person name="Ehrlich S.D."/>
        </authorList>
    </citation>
    <scope>NUCLEOTIDE SEQUENCE [LARGE SCALE GENOMIC DNA]</scope>
</reference>
<dbReference type="AlphaFoldDB" id="R7AR10"/>
<evidence type="ECO:0008006" key="3">
    <source>
        <dbReference type="Google" id="ProtNLM"/>
    </source>
</evidence>
<dbReference type="Proteomes" id="UP000018141">
    <property type="component" value="Unassembled WGS sequence"/>
</dbReference>
<sequence length="206" mass="22764">MYRQKHECNDQLREYLNGCLKDVIQEAVAAGIPIQAIEPEVVINTRAKSFWGRCTAVISRSAASTVYRIEVTTRLIGTDESSIKNTLMHEVIHTCKGCMNHSSLWKRYASIVNEKYGYNVKRVTSSEEKGIDGLESSTGASDIAGGTGDGSFGRNAISRRRTMPVKYIATCTSCGRSQGYKRAGKVVTEPQNYRCRCGGRIIIRGL</sequence>
<organism evidence="1 2">
    <name type="scientific">Bacteroides pectinophilus CAG:437</name>
    <dbReference type="NCBI Taxonomy" id="1263051"/>
    <lineage>
        <taxon>Bacteria</taxon>
        <taxon>Bacillati</taxon>
        <taxon>Bacillota</taxon>
        <taxon>Clostridia</taxon>
        <taxon>Eubacteriales</taxon>
    </lineage>
</organism>
<dbReference type="EMBL" id="CBHH010000020">
    <property type="protein sequence ID" value="CDD55861.1"/>
    <property type="molecule type" value="Genomic_DNA"/>
</dbReference>
<dbReference type="Gene3D" id="3.30.2010.10">
    <property type="entry name" value="Metalloproteases ('zincins'), catalytic domain"/>
    <property type="match status" value="1"/>
</dbReference>
<gene>
    <name evidence="1" type="ORF">BN656_00585</name>
</gene>
<protein>
    <recommendedName>
        <fullName evidence="3">SprT-like domain-containing protein</fullName>
    </recommendedName>
</protein>
<evidence type="ECO:0000313" key="2">
    <source>
        <dbReference type="Proteomes" id="UP000018141"/>
    </source>
</evidence>